<evidence type="ECO:0000313" key="1">
    <source>
        <dbReference type="EMBL" id="KAK9187397.1"/>
    </source>
</evidence>
<sequence length="120" mass="13128">MPHVLIDQDSNSDATILQLGFGDRLGALVDTMNAPKDLGLDVAKGTVHTEGSVKKTKFLSPIISPGYWTVNAFQVSMLISSFIVDHLFQTATIHLLQFIDFYSPFLFQSGKEGLSLLSDP</sequence>
<keyword evidence="2" id="KW-1185">Reference proteome</keyword>
<dbReference type="AlphaFoldDB" id="A0AAP0QDG9"/>
<dbReference type="EMBL" id="JBCGBO010000007">
    <property type="protein sequence ID" value="KAK9187397.1"/>
    <property type="molecule type" value="Genomic_DNA"/>
</dbReference>
<gene>
    <name evidence="1" type="ORF">WN944_018791</name>
</gene>
<accession>A0AAP0QDG9</accession>
<comment type="caution">
    <text evidence="1">The sequence shown here is derived from an EMBL/GenBank/DDBJ whole genome shotgun (WGS) entry which is preliminary data.</text>
</comment>
<protein>
    <submittedName>
        <fullName evidence="1">Uncharacterized protein</fullName>
    </submittedName>
</protein>
<evidence type="ECO:0000313" key="2">
    <source>
        <dbReference type="Proteomes" id="UP001428341"/>
    </source>
</evidence>
<dbReference type="Proteomes" id="UP001428341">
    <property type="component" value="Unassembled WGS sequence"/>
</dbReference>
<name>A0AAP0QDG9_9ROSI</name>
<organism evidence="1 2">
    <name type="scientific">Citrus x changshan-huyou</name>
    <dbReference type="NCBI Taxonomy" id="2935761"/>
    <lineage>
        <taxon>Eukaryota</taxon>
        <taxon>Viridiplantae</taxon>
        <taxon>Streptophyta</taxon>
        <taxon>Embryophyta</taxon>
        <taxon>Tracheophyta</taxon>
        <taxon>Spermatophyta</taxon>
        <taxon>Magnoliopsida</taxon>
        <taxon>eudicotyledons</taxon>
        <taxon>Gunneridae</taxon>
        <taxon>Pentapetalae</taxon>
        <taxon>rosids</taxon>
        <taxon>malvids</taxon>
        <taxon>Sapindales</taxon>
        <taxon>Rutaceae</taxon>
        <taxon>Aurantioideae</taxon>
        <taxon>Citrus</taxon>
    </lineage>
</organism>
<reference evidence="1 2" key="1">
    <citation type="submission" date="2024-05" db="EMBL/GenBank/DDBJ databases">
        <title>Haplotype-resolved chromosome-level genome assembly of Huyou (Citrus changshanensis).</title>
        <authorList>
            <person name="Miao C."/>
            <person name="Chen W."/>
            <person name="Wu Y."/>
            <person name="Wang L."/>
            <person name="Zhao S."/>
            <person name="Grierson D."/>
            <person name="Xu C."/>
            <person name="Chen K."/>
        </authorList>
    </citation>
    <scope>NUCLEOTIDE SEQUENCE [LARGE SCALE GENOMIC DNA]</scope>
    <source>
        <strain evidence="1">01-14</strain>
        <tissue evidence="1">Leaf</tissue>
    </source>
</reference>
<proteinExistence type="predicted"/>